<proteinExistence type="predicted"/>
<comment type="caution">
    <text evidence="1">The sequence shown here is derived from an EMBL/GenBank/DDBJ whole genome shotgun (WGS) entry which is preliminary data.</text>
</comment>
<keyword evidence="2" id="KW-1185">Reference proteome</keyword>
<organism evidence="1 2">
    <name type="scientific">Haematococcus lacustris</name>
    <name type="common">Green alga</name>
    <name type="synonym">Haematococcus pluvialis</name>
    <dbReference type="NCBI Taxonomy" id="44745"/>
    <lineage>
        <taxon>Eukaryota</taxon>
        <taxon>Viridiplantae</taxon>
        <taxon>Chlorophyta</taxon>
        <taxon>core chlorophytes</taxon>
        <taxon>Chlorophyceae</taxon>
        <taxon>CS clade</taxon>
        <taxon>Chlamydomonadales</taxon>
        <taxon>Haematococcaceae</taxon>
        <taxon>Haematococcus</taxon>
    </lineage>
</organism>
<sequence length="125" mass="13463">MVMTACLPAALGRLLGGDWHGVKDCQGGWGLRVDEDGNRQTAWHVAAHRLLLYAMHICGADCACVKYIIHGNTAAGDCSQVVLRGSCWALAVKNAFFCRECVLGYAVVMTMEGQFFQSGSVHASK</sequence>
<reference evidence="1 2" key="1">
    <citation type="submission" date="2020-02" db="EMBL/GenBank/DDBJ databases">
        <title>Draft genome sequence of Haematococcus lacustris strain NIES-144.</title>
        <authorList>
            <person name="Morimoto D."/>
            <person name="Nakagawa S."/>
            <person name="Yoshida T."/>
            <person name="Sawayama S."/>
        </authorList>
    </citation>
    <scope>NUCLEOTIDE SEQUENCE [LARGE SCALE GENOMIC DNA]</scope>
    <source>
        <strain evidence="1 2">NIES-144</strain>
    </source>
</reference>
<name>A0A699ZKG5_HAELA</name>
<dbReference type="Proteomes" id="UP000485058">
    <property type="component" value="Unassembled WGS sequence"/>
</dbReference>
<dbReference type="EMBL" id="BLLF01001397">
    <property type="protein sequence ID" value="GFH19038.1"/>
    <property type="molecule type" value="Genomic_DNA"/>
</dbReference>
<accession>A0A699ZKG5</accession>
<protein>
    <submittedName>
        <fullName evidence="1">Uncharacterized protein</fullName>
    </submittedName>
</protein>
<gene>
    <name evidence="1" type="ORF">HaLaN_15925</name>
</gene>
<evidence type="ECO:0000313" key="1">
    <source>
        <dbReference type="EMBL" id="GFH19038.1"/>
    </source>
</evidence>
<evidence type="ECO:0000313" key="2">
    <source>
        <dbReference type="Proteomes" id="UP000485058"/>
    </source>
</evidence>
<dbReference type="AlphaFoldDB" id="A0A699ZKG5"/>